<organism evidence="5 6">
    <name type="scientific">Popillia japonica</name>
    <name type="common">Japanese beetle</name>
    <dbReference type="NCBI Taxonomy" id="7064"/>
    <lineage>
        <taxon>Eukaryota</taxon>
        <taxon>Metazoa</taxon>
        <taxon>Ecdysozoa</taxon>
        <taxon>Arthropoda</taxon>
        <taxon>Hexapoda</taxon>
        <taxon>Insecta</taxon>
        <taxon>Pterygota</taxon>
        <taxon>Neoptera</taxon>
        <taxon>Endopterygota</taxon>
        <taxon>Coleoptera</taxon>
        <taxon>Polyphaga</taxon>
        <taxon>Scarabaeiformia</taxon>
        <taxon>Scarabaeidae</taxon>
        <taxon>Rutelinae</taxon>
        <taxon>Popillia</taxon>
    </lineage>
</organism>
<keyword evidence="4" id="KW-0732">Signal</keyword>
<evidence type="ECO:0000256" key="1">
    <source>
        <dbReference type="ARBA" id="ARBA00004613"/>
    </source>
</evidence>
<dbReference type="GO" id="GO:0005576">
    <property type="term" value="C:extracellular region"/>
    <property type="evidence" value="ECO:0007669"/>
    <property type="project" value="UniProtKB-SubCell"/>
</dbReference>
<comment type="caution">
    <text evidence="5">The sequence shown here is derived from an EMBL/GenBank/DDBJ whole genome shotgun (WGS) entry which is preliminary data.</text>
</comment>
<reference evidence="5 6" key="1">
    <citation type="journal article" date="2024" name="BMC Genomics">
        <title>De novo assembly and annotation of Popillia japonica's genome with initial clues to its potential as an invasive pest.</title>
        <authorList>
            <person name="Cucini C."/>
            <person name="Boschi S."/>
            <person name="Funari R."/>
            <person name="Cardaioli E."/>
            <person name="Iannotti N."/>
            <person name="Marturano G."/>
            <person name="Paoli F."/>
            <person name="Bruttini M."/>
            <person name="Carapelli A."/>
            <person name="Frati F."/>
            <person name="Nardi F."/>
        </authorList>
    </citation>
    <scope>NUCLEOTIDE SEQUENCE [LARGE SCALE GENOMIC DNA]</scope>
    <source>
        <strain evidence="5">DMR45628</strain>
    </source>
</reference>
<comment type="similarity">
    <text evidence="2">Belongs to the major royal jelly protein family.</text>
</comment>
<dbReference type="InterPro" id="IPR017996">
    <property type="entry name" value="MRJP/yellow-related"/>
</dbReference>
<dbReference type="AlphaFoldDB" id="A0AAW1JF65"/>
<dbReference type="PANTHER" id="PTHR10009:SF18">
    <property type="entry name" value="PROTEIN YELLOW-LIKE PROTEIN"/>
    <property type="match status" value="1"/>
</dbReference>
<sequence>MKTPCCLVPIYKEIVPILTTAKFYRNDVYFSLPRYYPGTPATLAVMKNTEIFTTNPLLQPFPNWWINSGRHCDTFQSVHSMEIDRRGIMWVLDGNRVSNITTCPPKLFLLDLRNNEAILDYFEFPEHLSSRSGGFLNDLVIDEADGGYAYITENRNHDPGLIVYSRFRKSCMEIKGSINVC</sequence>
<dbReference type="Proteomes" id="UP001458880">
    <property type="component" value="Unassembled WGS sequence"/>
</dbReference>
<dbReference type="Gene3D" id="2.120.10.30">
    <property type="entry name" value="TolB, C-terminal domain"/>
    <property type="match status" value="1"/>
</dbReference>
<proteinExistence type="inferred from homology"/>
<evidence type="ECO:0000256" key="3">
    <source>
        <dbReference type="ARBA" id="ARBA00022525"/>
    </source>
</evidence>
<comment type="subcellular location">
    <subcellularLocation>
        <location evidence="1">Secreted</location>
    </subcellularLocation>
</comment>
<evidence type="ECO:0000256" key="2">
    <source>
        <dbReference type="ARBA" id="ARBA00009127"/>
    </source>
</evidence>
<dbReference type="InterPro" id="IPR011042">
    <property type="entry name" value="6-blade_b-propeller_TolB-like"/>
</dbReference>
<dbReference type="EMBL" id="JASPKY010000414">
    <property type="protein sequence ID" value="KAK9701428.1"/>
    <property type="molecule type" value="Genomic_DNA"/>
</dbReference>
<keyword evidence="3" id="KW-0964">Secreted</keyword>
<evidence type="ECO:0000313" key="5">
    <source>
        <dbReference type="EMBL" id="KAK9701428.1"/>
    </source>
</evidence>
<dbReference type="Pfam" id="PF03022">
    <property type="entry name" value="MRJP"/>
    <property type="match status" value="1"/>
</dbReference>
<name>A0AAW1JF65_POPJA</name>
<dbReference type="PANTHER" id="PTHR10009">
    <property type="entry name" value="PROTEIN YELLOW-RELATED"/>
    <property type="match status" value="1"/>
</dbReference>
<accession>A0AAW1JF65</accession>
<evidence type="ECO:0000256" key="4">
    <source>
        <dbReference type="ARBA" id="ARBA00022729"/>
    </source>
</evidence>
<protein>
    <submittedName>
        <fullName evidence="5">Major royal jelly protein</fullName>
    </submittedName>
</protein>
<keyword evidence="6" id="KW-1185">Reference proteome</keyword>
<evidence type="ECO:0000313" key="6">
    <source>
        <dbReference type="Proteomes" id="UP001458880"/>
    </source>
</evidence>
<gene>
    <name evidence="5" type="ORF">QE152_g30609</name>
</gene>